<dbReference type="Gene3D" id="3.30.200.20">
    <property type="entry name" value="Phosphorylase Kinase, domain 1"/>
    <property type="match status" value="1"/>
</dbReference>
<name>A0ABV9RJE0_9PSEU</name>
<dbReference type="PANTHER" id="PTHR43289:SF6">
    <property type="entry name" value="SERINE_THREONINE-PROTEIN KINASE NEKL-3"/>
    <property type="match status" value="1"/>
</dbReference>
<feature type="region of interest" description="Disordered" evidence="7">
    <location>
        <begin position="291"/>
        <end position="396"/>
    </location>
</feature>
<feature type="region of interest" description="Disordered" evidence="7">
    <location>
        <begin position="1"/>
        <end position="22"/>
    </location>
</feature>
<organism evidence="10 11">
    <name type="scientific">Actinomycetospora chibensis</name>
    <dbReference type="NCBI Taxonomy" id="663606"/>
    <lineage>
        <taxon>Bacteria</taxon>
        <taxon>Bacillati</taxon>
        <taxon>Actinomycetota</taxon>
        <taxon>Actinomycetes</taxon>
        <taxon>Pseudonocardiales</taxon>
        <taxon>Pseudonocardiaceae</taxon>
        <taxon>Actinomycetospora</taxon>
    </lineage>
</organism>
<dbReference type="InterPro" id="IPR011009">
    <property type="entry name" value="Kinase-like_dom_sf"/>
</dbReference>
<evidence type="ECO:0000256" key="3">
    <source>
        <dbReference type="ARBA" id="ARBA00022679"/>
    </source>
</evidence>
<reference evidence="11" key="1">
    <citation type="journal article" date="2019" name="Int. J. Syst. Evol. Microbiol.">
        <title>The Global Catalogue of Microorganisms (GCM) 10K type strain sequencing project: providing services to taxonomists for standard genome sequencing and annotation.</title>
        <authorList>
            <consortium name="The Broad Institute Genomics Platform"/>
            <consortium name="The Broad Institute Genome Sequencing Center for Infectious Disease"/>
            <person name="Wu L."/>
            <person name="Ma J."/>
        </authorList>
    </citation>
    <scope>NUCLEOTIDE SEQUENCE [LARGE SCALE GENOMIC DNA]</scope>
    <source>
        <strain evidence="11">CCUG 50347</strain>
    </source>
</reference>
<dbReference type="SUPFAM" id="SSF56112">
    <property type="entry name" value="Protein kinase-like (PK-like)"/>
    <property type="match status" value="1"/>
</dbReference>
<dbReference type="CDD" id="cd14014">
    <property type="entry name" value="STKc_PknB_like"/>
    <property type="match status" value="1"/>
</dbReference>
<keyword evidence="5 10" id="KW-0418">Kinase</keyword>
<keyword evidence="8" id="KW-1133">Transmembrane helix</keyword>
<dbReference type="GO" id="GO:0016301">
    <property type="term" value="F:kinase activity"/>
    <property type="evidence" value="ECO:0007669"/>
    <property type="project" value="UniProtKB-KW"/>
</dbReference>
<dbReference type="PROSITE" id="PS50011">
    <property type="entry name" value="PROTEIN_KINASE_DOM"/>
    <property type="match status" value="1"/>
</dbReference>
<evidence type="ECO:0000256" key="6">
    <source>
        <dbReference type="ARBA" id="ARBA00022840"/>
    </source>
</evidence>
<dbReference type="InterPro" id="IPR000719">
    <property type="entry name" value="Prot_kinase_dom"/>
</dbReference>
<keyword evidence="11" id="KW-1185">Reference proteome</keyword>
<keyword evidence="3" id="KW-0808">Transferase</keyword>
<accession>A0ABV9RJE0</accession>
<dbReference type="PROSITE" id="PS00108">
    <property type="entry name" value="PROTEIN_KINASE_ST"/>
    <property type="match status" value="1"/>
</dbReference>
<sequence length="703" mass="73292">MTGSSGPGAGTTGPADGSAEMFGPYRLTSRLGRGGMREVHRAYDTRRDREVALKRLAPDLADDPEIRERFERECRTAARLSSPHVVPIHDFGVIDGRLYLDMRLVEGRDLARLLREEGPLDPVRAAGLVEQLADALDDAHAHDLVHRDVKPGNVLVTTAHGRDFVHLVDFGIVRLGQGTTGGRALTEAGTTLGTLAYMAPEQFEGAAVDRRADVYALAVVLYEILVGRPPFDGDMPAMLHQHLNVDPQPPSTRRPGLPPALDAVVLRGLAKRPGERFADAGELAAAARAALDGRAPAPIPDPPGGRRPDGPPLRPGGPSRVPPHGPEHHRETWVGPAAPPSYPAYGQGPYAPAGGPAIRWDSGPHASGPPPSGPWSPTTPAGPPGRSRPPAATGRPRRRGLVIGLVAVAVVLIAAIVVTALVVLDRGGTAPATLALGEAAPLSQTFTDSARPGCLPGDATAYQLATGVRPQSVLQCERGVAAIAYIDWPTAQDAQTRVASYETSPSTDGIRTWTIDGITQGPYYQTLVQGQCTTVASYTGLSQMVQAYVTNDRCADVTASLNATGLPTTEDLRAPERVFPGAIRPGCNPGTPTAGTSGVTPKQVRGCAGPEGTTVSYTRWNTAGDVSTEANARGAQSGGAAAWNAPGGGRLGPLVQTEDDGPCRTFVGWDAVAYSIEVAGPSCEAVGRAVTALAPPPLESLPA</sequence>
<evidence type="ECO:0000256" key="4">
    <source>
        <dbReference type="ARBA" id="ARBA00022741"/>
    </source>
</evidence>
<dbReference type="Gene3D" id="1.10.510.10">
    <property type="entry name" value="Transferase(Phosphotransferase) domain 1"/>
    <property type="match status" value="1"/>
</dbReference>
<evidence type="ECO:0000256" key="2">
    <source>
        <dbReference type="ARBA" id="ARBA00022527"/>
    </source>
</evidence>
<dbReference type="PANTHER" id="PTHR43289">
    <property type="entry name" value="MITOGEN-ACTIVATED PROTEIN KINASE KINASE KINASE 20-RELATED"/>
    <property type="match status" value="1"/>
</dbReference>
<keyword evidence="8" id="KW-0472">Membrane</keyword>
<dbReference type="Pfam" id="PF00069">
    <property type="entry name" value="Pkinase"/>
    <property type="match status" value="1"/>
</dbReference>
<dbReference type="Proteomes" id="UP001595909">
    <property type="component" value="Unassembled WGS sequence"/>
</dbReference>
<feature type="transmembrane region" description="Helical" evidence="8">
    <location>
        <begin position="401"/>
        <end position="424"/>
    </location>
</feature>
<evidence type="ECO:0000313" key="10">
    <source>
        <dbReference type="EMBL" id="MFC4834241.1"/>
    </source>
</evidence>
<dbReference type="EC" id="2.7.11.1" evidence="1"/>
<feature type="compositionally biased region" description="Gly residues" evidence="7">
    <location>
        <begin position="1"/>
        <end position="11"/>
    </location>
</feature>
<dbReference type="SMART" id="SM00220">
    <property type="entry name" value="S_TKc"/>
    <property type="match status" value="1"/>
</dbReference>
<feature type="compositionally biased region" description="Pro residues" evidence="7">
    <location>
        <begin position="310"/>
        <end position="324"/>
    </location>
</feature>
<dbReference type="EMBL" id="JBHSIM010000039">
    <property type="protein sequence ID" value="MFC4834241.1"/>
    <property type="molecule type" value="Genomic_DNA"/>
</dbReference>
<evidence type="ECO:0000256" key="5">
    <source>
        <dbReference type="ARBA" id="ARBA00022777"/>
    </source>
</evidence>
<evidence type="ECO:0000256" key="7">
    <source>
        <dbReference type="SAM" id="MobiDB-lite"/>
    </source>
</evidence>
<feature type="region of interest" description="Disordered" evidence="7">
    <location>
        <begin position="582"/>
        <end position="611"/>
    </location>
</feature>
<keyword evidence="2" id="KW-0723">Serine/threonine-protein kinase</keyword>
<gene>
    <name evidence="10" type="ORF">ACFPEL_17625</name>
</gene>
<protein>
    <recommendedName>
        <fullName evidence="1">non-specific serine/threonine protein kinase</fullName>
        <ecNumber evidence="1">2.7.11.1</ecNumber>
    </recommendedName>
</protein>
<keyword evidence="8" id="KW-0812">Transmembrane</keyword>
<dbReference type="InterPro" id="IPR008271">
    <property type="entry name" value="Ser/Thr_kinase_AS"/>
</dbReference>
<evidence type="ECO:0000256" key="8">
    <source>
        <dbReference type="SAM" id="Phobius"/>
    </source>
</evidence>
<dbReference type="RefSeq" id="WP_274190901.1">
    <property type="nucleotide sequence ID" value="NZ_BAABHN010000039.1"/>
</dbReference>
<proteinExistence type="predicted"/>
<evidence type="ECO:0000259" key="9">
    <source>
        <dbReference type="PROSITE" id="PS50011"/>
    </source>
</evidence>
<evidence type="ECO:0000256" key="1">
    <source>
        <dbReference type="ARBA" id="ARBA00012513"/>
    </source>
</evidence>
<feature type="compositionally biased region" description="Low complexity" evidence="7">
    <location>
        <begin position="343"/>
        <end position="357"/>
    </location>
</feature>
<feature type="domain" description="Protein kinase" evidence="9">
    <location>
        <begin position="25"/>
        <end position="291"/>
    </location>
</feature>
<keyword evidence="6" id="KW-0067">ATP-binding</keyword>
<comment type="caution">
    <text evidence="10">The sequence shown here is derived from an EMBL/GenBank/DDBJ whole genome shotgun (WGS) entry which is preliminary data.</text>
</comment>
<feature type="compositionally biased region" description="Polar residues" evidence="7">
    <location>
        <begin position="590"/>
        <end position="600"/>
    </location>
</feature>
<keyword evidence="4" id="KW-0547">Nucleotide-binding</keyword>
<evidence type="ECO:0000313" key="11">
    <source>
        <dbReference type="Proteomes" id="UP001595909"/>
    </source>
</evidence>